<dbReference type="PANTHER" id="PTHR19139">
    <property type="entry name" value="AQUAPORIN TRANSPORTER"/>
    <property type="match status" value="1"/>
</dbReference>
<feature type="transmembrane region" description="Helical" evidence="9">
    <location>
        <begin position="80"/>
        <end position="102"/>
    </location>
</feature>
<keyword evidence="5 8" id="KW-0812">Transmembrane</keyword>
<dbReference type="InterPro" id="IPR034294">
    <property type="entry name" value="Aquaporin_transptr"/>
</dbReference>
<evidence type="ECO:0000313" key="11">
    <source>
        <dbReference type="Proteomes" id="UP000721415"/>
    </source>
</evidence>
<dbReference type="InterPro" id="IPR022357">
    <property type="entry name" value="MIP_CS"/>
</dbReference>
<feature type="transmembrane region" description="Helical" evidence="9">
    <location>
        <begin position="154"/>
        <end position="178"/>
    </location>
</feature>
<dbReference type="Proteomes" id="UP000721415">
    <property type="component" value="Unassembled WGS sequence"/>
</dbReference>
<dbReference type="PANTHER" id="PTHR19139:SF199">
    <property type="entry name" value="MIP17260P"/>
    <property type="match status" value="1"/>
</dbReference>
<evidence type="ECO:0000313" key="10">
    <source>
        <dbReference type="EMBL" id="MBG9986896.1"/>
    </source>
</evidence>
<sequence length="230" mass="24152">MKKYFSELLGTFILVFFGTGTAIMSGLNPDTSVGALGIAWAFGLSVIAAAYSIGHISGGHLNPAISFAMFLDRRLSGQDFALYSVFQTIGALLATALLYLIFSSLSSPNELVLGANSVGELSVMTAFLVEFILTFVFVFVVLSVTKTKFIAPNLAVVIIGFTLTMVHLVGIPLTGTSVNPARSIAPAVFMGGAALSELWVFIVAPMVGAAIAVLANNLLDSSEVHPEVNE</sequence>
<comment type="similarity">
    <text evidence="2 8">Belongs to the MIP/aquaporin (TC 1.A.8) family.</text>
</comment>
<evidence type="ECO:0000256" key="7">
    <source>
        <dbReference type="ARBA" id="ARBA00023136"/>
    </source>
</evidence>
<organism evidence="10 11">
    <name type="scientific">Facklamia lactis</name>
    <dbReference type="NCBI Taxonomy" id="2749967"/>
    <lineage>
        <taxon>Bacteria</taxon>
        <taxon>Bacillati</taxon>
        <taxon>Bacillota</taxon>
        <taxon>Bacilli</taxon>
        <taxon>Lactobacillales</taxon>
        <taxon>Aerococcaceae</taxon>
        <taxon>Facklamia</taxon>
    </lineage>
</organism>
<evidence type="ECO:0000256" key="2">
    <source>
        <dbReference type="ARBA" id="ARBA00006175"/>
    </source>
</evidence>
<evidence type="ECO:0000256" key="4">
    <source>
        <dbReference type="ARBA" id="ARBA00022475"/>
    </source>
</evidence>
<keyword evidence="11" id="KW-1185">Reference proteome</keyword>
<feature type="transmembrane region" description="Helical" evidence="9">
    <location>
        <begin position="122"/>
        <end position="142"/>
    </location>
</feature>
<name>A0ABS0LU41_9LACT</name>
<dbReference type="Gene3D" id="1.20.1080.10">
    <property type="entry name" value="Glycerol uptake facilitator protein"/>
    <property type="match status" value="1"/>
</dbReference>
<evidence type="ECO:0000256" key="9">
    <source>
        <dbReference type="SAM" id="Phobius"/>
    </source>
</evidence>
<keyword evidence="3 8" id="KW-0813">Transport</keyword>
<gene>
    <name evidence="10" type="ORF">HZY91_08350</name>
</gene>
<keyword evidence="6 9" id="KW-1133">Transmembrane helix</keyword>
<evidence type="ECO:0000256" key="5">
    <source>
        <dbReference type="ARBA" id="ARBA00022692"/>
    </source>
</evidence>
<accession>A0ABS0LU41</accession>
<evidence type="ECO:0000256" key="8">
    <source>
        <dbReference type="RuleBase" id="RU000477"/>
    </source>
</evidence>
<feature type="transmembrane region" description="Helical" evidence="9">
    <location>
        <begin position="38"/>
        <end position="59"/>
    </location>
</feature>
<dbReference type="InterPro" id="IPR000425">
    <property type="entry name" value="MIP"/>
</dbReference>
<keyword evidence="7 9" id="KW-0472">Membrane</keyword>
<dbReference type="SUPFAM" id="SSF81338">
    <property type="entry name" value="Aquaporin-like"/>
    <property type="match status" value="1"/>
</dbReference>
<proteinExistence type="inferred from homology"/>
<keyword evidence="4" id="KW-1003">Cell membrane</keyword>
<dbReference type="EMBL" id="JACBXQ010000005">
    <property type="protein sequence ID" value="MBG9986896.1"/>
    <property type="molecule type" value="Genomic_DNA"/>
</dbReference>
<evidence type="ECO:0000256" key="1">
    <source>
        <dbReference type="ARBA" id="ARBA00004651"/>
    </source>
</evidence>
<dbReference type="PROSITE" id="PS00221">
    <property type="entry name" value="MIP"/>
    <property type="match status" value="1"/>
</dbReference>
<dbReference type="PRINTS" id="PR00783">
    <property type="entry name" value="MINTRINSICP"/>
</dbReference>
<evidence type="ECO:0000256" key="6">
    <source>
        <dbReference type="ARBA" id="ARBA00022989"/>
    </source>
</evidence>
<dbReference type="Pfam" id="PF00230">
    <property type="entry name" value="MIP"/>
    <property type="match status" value="1"/>
</dbReference>
<reference evidence="10 11" key="1">
    <citation type="submission" date="2020-07" db="EMBL/GenBank/DDBJ databases">
        <title>Facklamia lactis sp. nov., isolated from raw milk.</title>
        <authorList>
            <person name="Doll E.V."/>
            <person name="Huptas C."/>
            <person name="Staib L."/>
            <person name="Wenning M."/>
            <person name="Scherer S."/>
        </authorList>
    </citation>
    <scope>NUCLEOTIDE SEQUENCE [LARGE SCALE GENOMIC DNA]</scope>
    <source>
        <strain evidence="10 11">DSM 111018</strain>
    </source>
</reference>
<protein>
    <submittedName>
        <fullName evidence="10">MIP family channel protein</fullName>
    </submittedName>
</protein>
<comment type="caution">
    <text evidence="10">The sequence shown here is derived from an EMBL/GenBank/DDBJ whole genome shotgun (WGS) entry which is preliminary data.</text>
</comment>
<comment type="subcellular location">
    <subcellularLocation>
        <location evidence="1">Cell membrane</location>
        <topology evidence="1">Multi-pass membrane protein</topology>
    </subcellularLocation>
</comment>
<dbReference type="InterPro" id="IPR023271">
    <property type="entry name" value="Aquaporin-like"/>
</dbReference>
<dbReference type="NCBIfam" id="TIGR00861">
    <property type="entry name" value="MIP"/>
    <property type="match status" value="1"/>
</dbReference>
<evidence type="ECO:0000256" key="3">
    <source>
        <dbReference type="ARBA" id="ARBA00022448"/>
    </source>
</evidence>
<feature type="transmembrane region" description="Helical" evidence="9">
    <location>
        <begin position="198"/>
        <end position="219"/>
    </location>
</feature>